<proteinExistence type="predicted"/>
<dbReference type="Pfam" id="PF23321">
    <property type="entry name" value="R1_ABCA1"/>
    <property type="match status" value="1"/>
</dbReference>
<dbReference type="EMBL" id="JAURVH010001527">
    <property type="protein sequence ID" value="KAK5914050.1"/>
    <property type="molecule type" value="Genomic_DNA"/>
</dbReference>
<dbReference type="GO" id="GO:0016887">
    <property type="term" value="F:ATP hydrolysis activity"/>
    <property type="evidence" value="ECO:0007669"/>
    <property type="project" value="InterPro"/>
</dbReference>
<feature type="transmembrane region" description="Helical" evidence="5">
    <location>
        <begin position="230"/>
        <end position="251"/>
    </location>
</feature>
<dbReference type="CDD" id="cd03263">
    <property type="entry name" value="ABC_subfamily_A"/>
    <property type="match status" value="1"/>
</dbReference>
<dbReference type="GO" id="GO:0005319">
    <property type="term" value="F:lipid transporter activity"/>
    <property type="evidence" value="ECO:0007669"/>
    <property type="project" value="TreeGrafter"/>
</dbReference>
<dbReference type="Pfam" id="PF00005">
    <property type="entry name" value="ABC_tran"/>
    <property type="match status" value="1"/>
</dbReference>
<feature type="transmembrane region" description="Helical" evidence="5">
    <location>
        <begin position="156"/>
        <end position="184"/>
    </location>
</feature>
<evidence type="ECO:0000256" key="2">
    <source>
        <dbReference type="ARBA" id="ARBA00022692"/>
    </source>
</evidence>
<keyword evidence="8" id="KW-1185">Reference proteome</keyword>
<gene>
    <name evidence="7" type="ORF">CgunFtcFv8_008517</name>
</gene>
<dbReference type="GO" id="GO:0140359">
    <property type="term" value="F:ABC-type transporter activity"/>
    <property type="evidence" value="ECO:0007669"/>
    <property type="project" value="InterPro"/>
</dbReference>
<keyword evidence="2 5" id="KW-0812">Transmembrane</keyword>
<dbReference type="PANTHER" id="PTHR19229">
    <property type="entry name" value="ATP-BINDING CASSETTE TRANSPORTER SUBFAMILY A ABCA"/>
    <property type="match status" value="1"/>
</dbReference>
<evidence type="ECO:0000313" key="7">
    <source>
        <dbReference type="EMBL" id="KAK5914050.1"/>
    </source>
</evidence>
<comment type="caution">
    <text evidence="7">The sequence shown here is derived from an EMBL/GenBank/DDBJ whole genome shotgun (WGS) entry which is preliminary data.</text>
</comment>
<dbReference type="GO" id="GO:0016020">
    <property type="term" value="C:membrane"/>
    <property type="evidence" value="ECO:0007669"/>
    <property type="project" value="UniProtKB-SubCell"/>
</dbReference>
<feature type="transmembrane region" description="Helical" evidence="5">
    <location>
        <begin position="263"/>
        <end position="280"/>
    </location>
</feature>
<keyword evidence="4 5" id="KW-0472">Membrane</keyword>
<comment type="subcellular location">
    <subcellularLocation>
        <location evidence="1">Membrane</location>
        <topology evidence="1">Multi-pass membrane protein</topology>
    </subcellularLocation>
</comment>
<protein>
    <recommendedName>
        <fullName evidence="6">ABC transporter domain-containing protein</fullName>
    </recommendedName>
</protein>
<dbReference type="PANTHER" id="PTHR19229:SF98">
    <property type="entry name" value="PHOSPHOLIPID-TRANSPORTING ATPASE ABCA3"/>
    <property type="match status" value="1"/>
</dbReference>
<feature type="transmembrane region" description="Helical" evidence="5">
    <location>
        <begin position="113"/>
        <end position="136"/>
    </location>
</feature>
<dbReference type="Proteomes" id="UP001331515">
    <property type="component" value="Unassembled WGS sequence"/>
</dbReference>
<keyword evidence="3 5" id="KW-1133">Transmembrane helix</keyword>
<organism evidence="7 8">
    <name type="scientific">Champsocephalus gunnari</name>
    <name type="common">Mackerel icefish</name>
    <dbReference type="NCBI Taxonomy" id="52237"/>
    <lineage>
        <taxon>Eukaryota</taxon>
        <taxon>Metazoa</taxon>
        <taxon>Chordata</taxon>
        <taxon>Craniata</taxon>
        <taxon>Vertebrata</taxon>
        <taxon>Euteleostomi</taxon>
        <taxon>Actinopterygii</taxon>
        <taxon>Neopterygii</taxon>
        <taxon>Teleostei</taxon>
        <taxon>Neoteleostei</taxon>
        <taxon>Acanthomorphata</taxon>
        <taxon>Eupercaria</taxon>
        <taxon>Perciformes</taxon>
        <taxon>Notothenioidei</taxon>
        <taxon>Channichthyidae</taxon>
        <taxon>Champsocephalus</taxon>
    </lineage>
</organism>
<dbReference type="SUPFAM" id="SSF52540">
    <property type="entry name" value="P-loop containing nucleoside triphosphate hydrolases"/>
    <property type="match status" value="1"/>
</dbReference>
<evidence type="ECO:0000256" key="5">
    <source>
        <dbReference type="SAM" id="Phobius"/>
    </source>
</evidence>
<dbReference type="InterPro" id="IPR027417">
    <property type="entry name" value="P-loop_NTPase"/>
</dbReference>
<evidence type="ECO:0000313" key="8">
    <source>
        <dbReference type="Proteomes" id="UP001331515"/>
    </source>
</evidence>
<dbReference type="Pfam" id="PF12698">
    <property type="entry name" value="ABC2_membrane_3"/>
    <property type="match status" value="1"/>
</dbReference>
<dbReference type="FunFam" id="3.40.50.300:FF:000327">
    <property type="entry name" value="ATP-binding cassette sub-family A member 3"/>
    <property type="match status" value="1"/>
</dbReference>
<accession>A0AAN8D409</accession>
<evidence type="ECO:0000256" key="1">
    <source>
        <dbReference type="ARBA" id="ARBA00004141"/>
    </source>
</evidence>
<evidence type="ECO:0000259" key="6">
    <source>
        <dbReference type="PROSITE" id="PS50893"/>
    </source>
</evidence>
<evidence type="ECO:0000256" key="4">
    <source>
        <dbReference type="ARBA" id="ARBA00023136"/>
    </source>
</evidence>
<evidence type="ECO:0000256" key="3">
    <source>
        <dbReference type="ARBA" id="ARBA00022989"/>
    </source>
</evidence>
<dbReference type="PROSITE" id="PS50893">
    <property type="entry name" value="ABC_TRANSPORTER_2"/>
    <property type="match status" value="1"/>
</dbReference>
<feature type="domain" description="ABC transporter" evidence="6">
    <location>
        <begin position="399"/>
        <end position="632"/>
    </location>
</feature>
<name>A0AAN8D409_CHAGU</name>
<dbReference type="GO" id="GO:0005524">
    <property type="term" value="F:ATP binding"/>
    <property type="evidence" value="ECO:0007669"/>
    <property type="project" value="InterPro"/>
</dbReference>
<feature type="transmembrane region" description="Helical" evidence="5">
    <location>
        <begin position="196"/>
        <end position="218"/>
    </location>
</feature>
<dbReference type="InterPro" id="IPR013525">
    <property type="entry name" value="ABC2_TM"/>
</dbReference>
<feature type="transmembrane region" description="Helical" evidence="5">
    <location>
        <begin position="319"/>
        <end position="340"/>
    </location>
</feature>
<dbReference type="InterPro" id="IPR003439">
    <property type="entry name" value="ABC_transporter-like_ATP-bd"/>
</dbReference>
<dbReference type="AlphaFoldDB" id="A0AAN8D409"/>
<sequence length="724" mass="80731">MGTFETTLTVFPFCSPSDFTDYVLTQAEEEGGSFNERCVVGAAFRGSSKYTEVTAYFNNAGYHTPATALMLVDNALFKHLAGPNASIQTGNYPMPRNMSETAQSQLREGRTGFIIAINLMYGMASLSSTFALLLVTESSIKSKHVQQVSGVYLSNFWFSALLWDLINFLLPCLLMLVVFQAFGVKAFTDNCHLVDVLLLLLLYGWAVVPLMYLLSFLFSSAATAYTRLTIFNIISGTATFLSVTILAIPELQMKHLSYLLDKVFLIFPNYCLGMSFSQFYQNYEFITFCNSSPPFSLMACEILNITFQPNYFSMSEPGVGRFAVAFAIQGLVFIILLFVIEMQCVRTLRRFVTSLFRRHKQFAHTEDAALLPEDRDVAEERKRVLECQPVVESMVGSPLVMQELSKVYSSGSTLLAVDRLSLAVGKGECFGLLGFNGAGKTTTFKMLTGDETVTSGDAYIDGYSILRDIKKVQQRIGYCPQFDAVLDHMTGRETLSMYSRLRGIPERYVSGCVENVLRSLLLEPHADKLVRSYSGGNKRKLSAGMALIGGPPVIFLDEPSTGMDPVARRLLWDAVTRTRESGKAIIITSHSMEECEALCTRLAVMVNGQFKCLGSPQHLKSKFGSGYTLLAKVHIEAELEDSDLQLFKDFIESTFPGSQLKDEHQGMVHYHLTDKTLSWAQVFGTLEAAKEKYQIEDYCVSQISLEQVFLSFAQFQHCIECGKK</sequence>
<dbReference type="Gene3D" id="3.40.50.300">
    <property type="entry name" value="P-loop containing nucleotide triphosphate hydrolases"/>
    <property type="match status" value="1"/>
</dbReference>
<dbReference type="InterPro" id="IPR056264">
    <property type="entry name" value="R2_ABCA1-4-like"/>
</dbReference>
<dbReference type="InterPro" id="IPR026082">
    <property type="entry name" value="ABCA"/>
</dbReference>
<reference evidence="7 8" key="1">
    <citation type="journal article" date="2023" name="Mol. Biol. Evol.">
        <title>Genomics of Secondarily Temperate Adaptation in the Only Non-Antarctic Icefish.</title>
        <authorList>
            <person name="Rivera-Colon A.G."/>
            <person name="Rayamajhi N."/>
            <person name="Minhas B.F."/>
            <person name="Madrigal G."/>
            <person name="Bilyk K.T."/>
            <person name="Yoon V."/>
            <person name="Hune M."/>
            <person name="Gregory S."/>
            <person name="Cheng C.H.C."/>
            <person name="Catchen J.M."/>
        </authorList>
    </citation>
    <scope>NUCLEOTIDE SEQUENCE [LARGE SCALE GENOMIC DNA]</scope>
    <source>
        <tissue evidence="7">White muscle</tissue>
    </source>
</reference>